<dbReference type="Proteomes" id="UP000194841">
    <property type="component" value="Unassembled WGS sequence"/>
</dbReference>
<keyword evidence="4 6" id="KW-1133">Transmembrane helix</keyword>
<dbReference type="AlphaFoldDB" id="A0A244CUR1"/>
<dbReference type="OrthoDB" id="9793824at2"/>
<dbReference type="PANTHER" id="PTHR36115">
    <property type="entry name" value="PROLINE-RICH ANTIGEN HOMOLOG-RELATED"/>
    <property type="match status" value="1"/>
</dbReference>
<reference evidence="8 9" key="1">
    <citation type="submission" date="2017-02" db="EMBL/GenBank/DDBJ databases">
        <title>Pseudoalteromonas ulvae TC14 Genome.</title>
        <authorList>
            <person name="Molmeret M."/>
        </authorList>
    </citation>
    <scope>NUCLEOTIDE SEQUENCE [LARGE SCALE GENOMIC DNA]</scope>
    <source>
        <strain evidence="8">TC14</strain>
    </source>
</reference>
<name>A0A244CUR1_PSEDV</name>
<organism evidence="8 9">
    <name type="scientific">Pseudoalteromonas ulvae</name>
    <dbReference type="NCBI Taxonomy" id="107327"/>
    <lineage>
        <taxon>Bacteria</taxon>
        <taxon>Pseudomonadati</taxon>
        <taxon>Pseudomonadota</taxon>
        <taxon>Gammaproteobacteria</taxon>
        <taxon>Alteromonadales</taxon>
        <taxon>Pseudoalteromonadaceae</taxon>
        <taxon>Pseudoalteromonas</taxon>
    </lineage>
</organism>
<evidence type="ECO:0000256" key="1">
    <source>
        <dbReference type="ARBA" id="ARBA00004651"/>
    </source>
</evidence>
<evidence type="ECO:0000313" key="9">
    <source>
        <dbReference type="Proteomes" id="UP000194841"/>
    </source>
</evidence>
<keyword evidence="5 6" id="KW-0472">Membrane</keyword>
<gene>
    <name evidence="8" type="ORF">B1199_03465</name>
</gene>
<feature type="transmembrane region" description="Helical" evidence="6">
    <location>
        <begin position="113"/>
        <end position="132"/>
    </location>
</feature>
<comment type="subcellular location">
    <subcellularLocation>
        <location evidence="1">Cell membrane</location>
        <topology evidence="1">Multi-pass membrane protein</topology>
    </subcellularLocation>
</comment>
<evidence type="ECO:0000313" key="8">
    <source>
        <dbReference type="EMBL" id="OUL59338.1"/>
    </source>
</evidence>
<feature type="domain" description="RDD" evidence="7">
    <location>
        <begin position="19"/>
        <end position="145"/>
    </location>
</feature>
<evidence type="ECO:0000256" key="6">
    <source>
        <dbReference type="SAM" id="Phobius"/>
    </source>
</evidence>
<keyword evidence="9" id="KW-1185">Reference proteome</keyword>
<comment type="caution">
    <text evidence="8">The sequence shown here is derived from an EMBL/GenBank/DDBJ whole genome shotgun (WGS) entry which is preliminary data.</text>
</comment>
<evidence type="ECO:0000256" key="5">
    <source>
        <dbReference type="ARBA" id="ARBA00023136"/>
    </source>
</evidence>
<sequence>MQTSVDNGYYHSARETHNAGFMRRLAAYLIDAILLGLILAMSFGIFYGDTQWLELQSEWSVNHVFYDKLLPLVLAIVFWVKKAATPGKMVMSTQVLDAKTGLHVSPAQALLRYVGYFISAIPLGLGFIWIIFDEQNRGWHDILAGTVVVKHA</sequence>
<feature type="transmembrane region" description="Helical" evidence="6">
    <location>
        <begin position="59"/>
        <end position="80"/>
    </location>
</feature>
<dbReference type="RefSeq" id="WP_086742730.1">
    <property type="nucleotide sequence ID" value="NZ_MWPV01000001.1"/>
</dbReference>
<proteinExistence type="predicted"/>
<dbReference type="InterPro" id="IPR051791">
    <property type="entry name" value="Pra-immunoreactive"/>
</dbReference>
<accession>A0A244CUR1</accession>
<keyword evidence="3 6" id="KW-0812">Transmembrane</keyword>
<keyword evidence="2" id="KW-1003">Cell membrane</keyword>
<evidence type="ECO:0000256" key="4">
    <source>
        <dbReference type="ARBA" id="ARBA00022989"/>
    </source>
</evidence>
<dbReference type="EMBL" id="MWPV01000001">
    <property type="protein sequence ID" value="OUL59338.1"/>
    <property type="molecule type" value="Genomic_DNA"/>
</dbReference>
<dbReference type="GO" id="GO:0005886">
    <property type="term" value="C:plasma membrane"/>
    <property type="evidence" value="ECO:0007669"/>
    <property type="project" value="UniProtKB-SubCell"/>
</dbReference>
<feature type="transmembrane region" description="Helical" evidence="6">
    <location>
        <begin position="25"/>
        <end position="47"/>
    </location>
</feature>
<evidence type="ECO:0000256" key="3">
    <source>
        <dbReference type="ARBA" id="ARBA00022692"/>
    </source>
</evidence>
<dbReference type="PANTHER" id="PTHR36115:SF4">
    <property type="entry name" value="MEMBRANE PROTEIN"/>
    <property type="match status" value="1"/>
</dbReference>
<evidence type="ECO:0000259" key="7">
    <source>
        <dbReference type="Pfam" id="PF06271"/>
    </source>
</evidence>
<evidence type="ECO:0000256" key="2">
    <source>
        <dbReference type="ARBA" id="ARBA00022475"/>
    </source>
</evidence>
<protein>
    <recommendedName>
        <fullName evidence="7">RDD domain-containing protein</fullName>
    </recommendedName>
</protein>
<dbReference type="InterPro" id="IPR010432">
    <property type="entry name" value="RDD"/>
</dbReference>
<dbReference type="Pfam" id="PF06271">
    <property type="entry name" value="RDD"/>
    <property type="match status" value="1"/>
</dbReference>